<dbReference type="Proteomes" id="UP001195483">
    <property type="component" value="Unassembled WGS sequence"/>
</dbReference>
<feature type="region of interest" description="Disordered" evidence="1">
    <location>
        <begin position="1"/>
        <end position="21"/>
    </location>
</feature>
<comment type="caution">
    <text evidence="2">The sequence shown here is derived from an EMBL/GenBank/DDBJ whole genome shotgun (WGS) entry which is preliminary data.</text>
</comment>
<proteinExistence type="predicted"/>
<accession>A0AAE0TDV8</accession>
<dbReference type="EMBL" id="JAEAOA010000353">
    <property type="protein sequence ID" value="KAK3608088.1"/>
    <property type="molecule type" value="Genomic_DNA"/>
</dbReference>
<evidence type="ECO:0000313" key="3">
    <source>
        <dbReference type="Proteomes" id="UP001195483"/>
    </source>
</evidence>
<reference evidence="2" key="2">
    <citation type="journal article" date="2021" name="Genome Biol. Evol.">
        <title>Developing a high-quality reference genome for a parasitic bivalve with doubly uniparental inheritance (Bivalvia: Unionida).</title>
        <authorList>
            <person name="Smith C.H."/>
        </authorList>
    </citation>
    <scope>NUCLEOTIDE SEQUENCE</scope>
    <source>
        <strain evidence="2">CHS0354</strain>
        <tissue evidence="2">Mantle</tissue>
    </source>
</reference>
<organism evidence="2 3">
    <name type="scientific">Potamilus streckersoni</name>
    <dbReference type="NCBI Taxonomy" id="2493646"/>
    <lineage>
        <taxon>Eukaryota</taxon>
        <taxon>Metazoa</taxon>
        <taxon>Spiralia</taxon>
        <taxon>Lophotrochozoa</taxon>
        <taxon>Mollusca</taxon>
        <taxon>Bivalvia</taxon>
        <taxon>Autobranchia</taxon>
        <taxon>Heteroconchia</taxon>
        <taxon>Palaeoheterodonta</taxon>
        <taxon>Unionida</taxon>
        <taxon>Unionoidea</taxon>
        <taxon>Unionidae</taxon>
        <taxon>Ambleminae</taxon>
        <taxon>Lampsilini</taxon>
        <taxon>Potamilus</taxon>
    </lineage>
</organism>
<name>A0AAE0TDV8_9BIVA</name>
<sequence>MISTTEPEEQTNESDADAYHNDQQDVDLVVPLGCPRIPCGVVFCPHLFPCCPFRLGRPCAERFTTKGPALGLKFQTGTNCLLEEHCHLKGTPSLCRVLS</sequence>
<reference evidence="2" key="1">
    <citation type="journal article" date="2021" name="Genome Biol. Evol.">
        <title>A High-Quality Reference Genome for a Parasitic Bivalve with Doubly Uniparental Inheritance (Bivalvia: Unionida).</title>
        <authorList>
            <person name="Smith C.H."/>
        </authorList>
    </citation>
    <scope>NUCLEOTIDE SEQUENCE</scope>
    <source>
        <strain evidence="2">CHS0354</strain>
    </source>
</reference>
<keyword evidence="3" id="KW-1185">Reference proteome</keyword>
<protein>
    <submittedName>
        <fullName evidence="2">Uncharacterized protein</fullName>
    </submittedName>
</protein>
<evidence type="ECO:0000313" key="2">
    <source>
        <dbReference type="EMBL" id="KAK3608088.1"/>
    </source>
</evidence>
<evidence type="ECO:0000256" key="1">
    <source>
        <dbReference type="SAM" id="MobiDB-lite"/>
    </source>
</evidence>
<reference evidence="2" key="3">
    <citation type="submission" date="2023-05" db="EMBL/GenBank/DDBJ databases">
        <authorList>
            <person name="Smith C.H."/>
        </authorList>
    </citation>
    <scope>NUCLEOTIDE SEQUENCE</scope>
    <source>
        <strain evidence="2">CHS0354</strain>
        <tissue evidence="2">Mantle</tissue>
    </source>
</reference>
<feature type="compositionally biased region" description="Acidic residues" evidence="1">
    <location>
        <begin position="1"/>
        <end position="16"/>
    </location>
</feature>
<gene>
    <name evidence="2" type="ORF">CHS0354_004742</name>
</gene>
<dbReference type="AlphaFoldDB" id="A0AAE0TDV8"/>